<keyword evidence="4" id="KW-1133">Transmembrane helix</keyword>
<keyword evidence="4" id="KW-0472">Membrane</keyword>
<evidence type="ECO:0000313" key="6">
    <source>
        <dbReference type="EMBL" id="NCD72273.1"/>
    </source>
</evidence>
<dbReference type="InterPro" id="IPR001173">
    <property type="entry name" value="Glyco_trans_2-like"/>
</dbReference>
<feature type="transmembrane region" description="Helical" evidence="4">
    <location>
        <begin position="257"/>
        <end position="277"/>
    </location>
</feature>
<gene>
    <name evidence="6" type="ORF">GSY63_23115</name>
</gene>
<name>A0A965ZJG6_9SPHI</name>
<comment type="similarity">
    <text evidence="1">Belongs to the glycosyltransferase 2 family.</text>
</comment>
<keyword evidence="2" id="KW-0328">Glycosyltransferase</keyword>
<sequence>MPKSVAVILVNWNTPVHTANCINSLLGYCEVAKFDIILVDNGSTDGSLQVLQSQFPDLIFIDNQENLGFAEGNNRGLQYSINRGYEYSLVINTDTLVDEDIITALSAHLDCYTLAAAVQPAIRWMHQPDKLWNGPCYFNVVLGVTRAKTDDKLKDLKTYQMVDWVTGCCVMFRNSALRTAGLFNKQFFLYYEDVELSYRLRSCGYQVHYLPTSKMYHEAGVSGKSEKKKAEGFLNPFIHYYTSRNHIWFIRRYGKPIFYPIYWLYNGAYYAAVLTYLKLRGRNKKVSLLLKGLKEGVFTSQTLIWPNN</sequence>
<dbReference type="Gene3D" id="3.90.550.10">
    <property type="entry name" value="Spore Coat Polysaccharide Biosynthesis Protein SpsA, Chain A"/>
    <property type="match status" value="1"/>
</dbReference>
<proteinExistence type="inferred from homology"/>
<evidence type="ECO:0000256" key="2">
    <source>
        <dbReference type="ARBA" id="ARBA00022676"/>
    </source>
</evidence>
<dbReference type="InterPro" id="IPR029044">
    <property type="entry name" value="Nucleotide-diphossugar_trans"/>
</dbReference>
<evidence type="ECO:0000313" key="7">
    <source>
        <dbReference type="Proteomes" id="UP000638732"/>
    </source>
</evidence>
<dbReference type="GO" id="GO:0016757">
    <property type="term" value="F:glycosyltransferase activity"/>
    <property type="evidence" value="ECO:0007669"/>
    <property type="project" value="UniProtKB-KW"/>
</dbReference>
<dbReference type="CDD" id="cd04186">
    <property type="entry name" value="GT_2_like_c"/>
    <property type="match status" value="1"/>
</dbReference>
<dbReference type="EMBL" id="WWEO01000045">
    <property type="protein sequence ID" value="NCD72273.1"/>
    <property type="molecule type" value="Genomic_DNA"/>
</dbReference>
<accession>A0A965ZJG6</accession>
<dbReference type="PANTHER" id="PTHR43179:SF12">
    <property type="entry name" value="GALACTOFURANOSYLTRANSFERASE GLFT2"/>
    <property type="match status" value="1"/>
</dbReference>
<keyword evidence="4" id="KW-0812">Transmembrane</keyword>
<dbReference type="RefSeq" id="WP_166588224.1">
    <property type="nucleotide sequence ID" value="NZ_WWEO01000045.1"/>
</dbReference>
<dbReference type="PANTHER" id="PTHR43179">
    <property type="entry name" value="RHAMNOSYLTRANSFERASE WBBL"/>
    <property type="match status" value="1"/>
</dbReference>
<keyword evidence="3" id="KW-0808">Transferase</keyword>
<dbReference type="Pfam" id="PF00535">
    <property type="entry name" value="Glycos_transf_2"/>
    <property type="match status" value="1"/>
</dbReference>
<evidence type="ECO:0000256" key="4">
    <source>
        <dbReference type="SAM" id="Phobius"/>
    </source>
</evidence>
<evidence type="ECO:0000259" key="5">
    <source>
        <dbReference type="Pfam" id="PF00535"/>
    </source>
</evidence>
<reference evidence="6" key="2">
    <citation type="submission" date="2020-10" db="EMBL/GenBank/DDBJ databases">
        <title>Mucilaginibacter sp. nov., isolated from soil.</title>
        <authorList>
            <person name="Jeon C.O."/>
        </authorList>
    </citation>
    <scope>NUCLEOTIDE SEQUENCE</scope>
    <source>
        <strain evidence="6">R11</strain>
    </source>
</reference>
<dbReference type="AlphaFoldDB" id="A0A965ZJG6"/>
<dbReference type="Proteomes" id="UP000638732">
    <property type="component" value="Unassembled WGS sequence"/>
</dbReference>
<feature type="domain" description="Glycosyltransferase 2-like" evidence="5">
    <location>
        <begin position="7"/>
        <end position="178"/>
    </location>
</feature>
<protein>
    <submittedName>
        <fullName evidence="6">Glycosyltransferase</fullName>
    </submittedName>
</protein>
<organism evidence="6 7">
    <name type="scientific">Mucilaginibacter agri</name>
    <dbReference type="NCBI Taxonomy" id="2695265"/>
    <lineage>
        <taxon>Bacteria</taxon>
        <taxon>Pseudomonadati</taxon>
        <taxon>Bacteroidota</taxon>
        <taxon>Sphingobacteriia</taxon>
        <taxon>Sphingobacteriales</taxon>
        <taxon>Sphingobacteriaceae</taxon>
        <taxon>Mucilaginibacter</taxon>
    </lineage>
</organism>
<reference evidence="6" key="1">
    <citation type="submission" date="2020-01" db="EMBL/GenBank/DDBJ databases">
        <authorList>
            <person name="Seo Y.L."/>
        </authorList>
    </citation>
    <scope>NUCLEOTIDE SEQUENCE</scope>
    <source>
        <strain evidence="6">R11</strain>
    </source>
</reference>
<comment type="caution">
    <text evidence="6">The sequence shown here is derived from an EMBL/GenBank/DDBJ whole genome shotgun (WGS) entry which is preliminary data.</text>
</comment>
<evidence type="ECO:0000256" key="3">
    <source>
        <dbReference type="ARBA" id="ARBA00022679"/>
    </source>
</evidence>
<evidence type="ECO:0000256" key="1">
    <source>
        <dbReference type="ARBA" id="ARBA00006739"/>
    </source>
</evidence>
<keyword evidence="7" id="KW-1185">Reference proteome</keyword>
<dbReference type="SUPFAM" id="SSF53448">
    <property type="entry name" value="Nucleotide-diphospho-sugar transferases"/>
    <property type="match status" value="1"/>
</dbReference>